<comment type="caution">
    <text evidence="1">The sequence shown here is derived from an EMBL/GenBank/DDBJ whole genome shotgun (WGS) entry which is preliminary data.</text>
</comment>
<dbReference type="PANTHER" id="PTHR38460">
    <property type="entry name" value="TAUTOMERASE YOLI-RELATED"/>
    <property type="match status" value="1"/>
</dbReference>
<dbReference type="InterPro" id="IPR037479">
    <property type="entry name" value="Tauto_MSAD"/>
</dbReference>
<evidence type="ECO:0000313" key="2">
    <source>
        <dbReference type="Proteomes" id="UP000653578"/>
    </source>
</evidence>
<keyword evidence="2" id="KW-1185">Reference proteome</keyword>
<protein>
    <submittedName>
        <fullName evidence="1">Tautomerase family protein</fullName>
    </submittedName>
</protein>
<proteinExistence type="predicted"/>
<sequence length="133" mass="15263">MPFIRVSYYEHQYDRNKLGQISRIIGSALVAYFNVPKDDVFQVFHSHKEGEFYYSPSYLGVERSDGLLYIQITLKSGRTTSQKKGFYSALAEQLSNELPMRKEDVFVVLVDNEYEDWSFGNGEAQMLKIGGGL</sequence>
<dbReference type="EMBL" id="WHNY01000016">
    <property type="protein sequence ID" value="NOU63459.1"/>
    <property type="molecule type" value="Genomic_DNA"/>
</dbReference>
<reference evidence="1 2" key="1">
    <citation type="submission" date="2019-10" db="EMBL/GenBank/DDBJ databases">
        <title>Description of Paenibacillus humi sp. nov.</title>
        <authorList>
            <person name="Carlier A."/>
            <person name="Qi S."/>
        </authorList>
    </citation>
    <scope>NUCLEOTIDE SEQUENCE [LARGE SCALE GENOMIC DNA]</scope>
    <source>
        <strain evidence="1 2">LMG 31461</strain>
    </source>
</reference>
<dbReference type="Proteomes" id="UP000653578">
    <property type="component" value="Unassembled WGS sequence"/>
</dbReference>
<dbReference type="Pfam" id="PF14552">
    <property type="entry name" value="Tautomerase_2"/>
    <property type="match status" value="1"/>
</dbReference>
<accession>A0ABX1X575</accession>
<dbReference type="Gene3D" id="3.30.429.10">
    <property type="entry name" value="Macrophage Migration Inhibitory Factor"/>
    <property type="match status" value="1"/>
</dbReference>
<gene>
    <name evidence="1" type="ORF">GC096_05285</name>
</gene>
<dbReference type="InterPro" id="IPR014347">
    <property type="entry name" value="Tautomerase/MIF_sf"/>
</dbReference>
<organism evidence="1 2">
    <name type="scientific">Paenibacillus plantarum</name>
    <dbReference type="NCBI Taxonomy" id="2654975"/>
    <lineage>
        <taxon>Bacteria</taxon>
        <taxon>Bacillati</taxon>
        <taxon>Bacillota</taxon>
        <taxon>Bacilli</taxon>
        <taxon>Bacillales</taxon>
        <taxon>Paenibacillaceae</taxon>
        <taxon>Paenibacillus</taxon>
    </lineage>
</organism>
<dbReference type="PANTHER" id="PTHR38460:SF1">
    <property type="entry name" value="TAUTOMERASE YOLI-RELATED"/>
    <property type="match status" value="1"/>
</dbReference>
<dbReference type="SUPFAM" id="SSF55331">
    <property type="entry name" value="Tautomerase/MIF"/>
    <property type="match status" value="1"/>
</dbReference>
<evidence type="ECO:0000313" key="1">
    <source>
        <dbReference type="EMBL" id="NOU63459.1"/>
    </source>
</evidence>
<name>A0ABX1X575_9BACL</name>
<dbReference type="RefSeq" id="WP_171629241.1">
    <property type="nucleotide sequence ID" value="NZ_WHNY01000016.1"/>
</dbReference>